<keyword evidence="11 25" id="KW-0812">Transmembrane</keyword>
<dbReference type="STRING" id="8010.ENSELUP00000011575"/>
<dbReference type="InParanoid" id="A0A3P8Y6D1"/>
<evidence type="ECO:0000256" key="3">
    <source>
        <dbReference type="ARBA" id="ARBA00004486"/>
    </source>
</evidence>
<evidence type="ECO:0000256" key="24">
    <source>
        <dbReference type="SAM" id="MobiDB-lite"/>
    </source>
</evidence>
<evidence type="ECO:0000256" key="2">
    <source>
        <dbReference type="ARBA" id="ARBA00004251"/>
    </source>
</evidence>
<keyword evidence="10" id="KW-0964">Secreted</keyword>
<dbReference type="GeneID" id="105018304"/>
<evidence type="ECO:0000256" key="16">
    <source>
        <dbReference type="ARBA" id="ARBA00023136"/>
    </source>
</evidence>
<keyword evidence="18" id="KW-0325">Glycoprotein</keyword>
<dbReference type="GO" id="GO:0005856">
    <property type="term" value="C:cytoskeleton"/>
    <property type="evidence" value="ECO:0007669"/>
    <property type="project" value="UniProtKB-SubCell"/>
</dbReference>
<evidence type="ECO:0000256" key="7">
    <source>
        <dbReference type="ARBA" id="ARBA00017304"/>
    </source>
</evidence>
<dbReference type="InterPro" id="IPR009079">
    <property type="entry name" value="4_helix_cytokine-like_core"/>
</dbReference>
<keyword evidence="20" id="KW-0966">Cell projection</keyword>
<evidence type="ECO:0000256" key="13">
    <source>
        <dbReference type="ARBA" id="ARBA00022889"/>
    </source>
</evidence>
<dbReference type="OMA" id="EEAGMCW"/>
<dbReference type="GeneTree" id="ENSGT00390000018272"/>
<evidence type="ECO:0000256" key="11">
    <source>
        <dbReference type="ARBA" id="ARBA00022692"/>
    </source>
</evidence>
<keyword evidence="14 25" id="KW-1133">Transmembrane helix</keyword>
<evidence type="ECO:0000256" key="23">
    <source>
        <dbReference type="ARBA" id="ARBA00033123"/>
    </source>
</evidence>
<proteinExistence type="inferred from homology"/>
<dbReference type="GO" id="GO:0005576">
    <property type="term" value="C:extracellular region"/>
    <property type="evidence" value="ECO:0007669"/>
    <property type="project" value="UniProtKB-SubCell"/>
</dbReference>
<dbReference type="FunCoup" id="A0A3P8Y6D1">
    <property type="interactions" value="216"/>
</dbReference>
<dbReference type="GO" id="GO:0005173">
    <property type="term" value="F:stem cell factor receptor binding"/>
    <property type="evidence" value="ECO:0007669"/>
    <property type="project" value="InterPro"/>
</dbReference>
<evidence type="ECO:0000256" key="15">
    <source>
        <dbReference type="ARBA" id="ARBA00023030"/>
    </source>
</evidence>
<name>A0A3P8Y6D1_ESOLU</name>
<dbReference type="RefSeq" id="XP_010881909.1">
    <property type="nucleotide sequence ID" value="XM_010883607.3"/>
</dbReference>
<evidence type="ECO:0000256" key="4">
    <source>
        <dbReference type="ARBA" id="ARBA00004510"/>
    </source>
</evidence>
<dbReference type="Proteomes" id="UP000265140">
    <property type="component" value="Chromosome 19"/>
</dbReference>
<feature type="chain" id="PRO_5018083330" description="Kit ligand" evidence="26">
    <location>
        <begin position="25"/>
        <end position="271"/>
    </location>
</feature>
<dbReference type="PANTHER" id="PTHR11574:SF0">
    <property type="entry name" value="KIT LIGAND"/>
    <property type="match status" value="1"/>
</dbReference>
<dbReference type="InterPro" id="IPR003452">
    <property type="entry name" value="SCF"/>
</dbReference>
<evidence type="ECO:0000256" key="18">
    <source>
        <dbReference type="ARBA" id="ARBA00023180"/>
    </source>
</evidence>
<feature type="compositionally biased region" description="Pro residues" evidence="24">
    <location>
        <begin position="155"/>
        <end position="172"/>
    </location>
</feature>
<keyword evidence="15" id="KW-0339">Growth factor</keyword>
<dbReference type="GO" id="GO:0008284">
    <property type="term" value="P:positive regulation of cell population proliferation"/>
    <property type="evidence" value="ECO:0007669"/>
    <property type="project" value="TreeGrafter"/>
</dbReference>
<dbReference type="GO" id="GO:0030175">
    <property type="term" value="C:filopodium"/>
    <property type="evidence" value="ECO:0007669"/>
    <property type="project" value="UniProtKB-SubCell"/>
</dbReference>
<dbReference type="SUPFAM" id="SSF47266">
    <property type="entry name" value="4-helical cytokines"/>
    <property type="match status" value="1"/>
</dbReference>
<comment type="similarity">
    <text evidence="6">Belongs to the SCF family.</text>
</comment>
<evidence type="ECO:0000256" key="21">
    <source>
        <dbReference type="ARBA" id="ARBA00030364"/>
    </source>
</evidence>
<keyword evidence="12 26" id="KW-0732">Signal</keyword>
<reference evidence="27" key="2">
    <citation type="submission" date="2020-02" db="EMBL/GenBank/DDBJ databases">
        <title>Esox lucius (northern pike) genome, fEsoLuc1, primary haplotype.</title>
        <authorList>
            <person name="Myers G."/>
            <person name="Karagic N."/>
            <person name="Meyer A."/>
            <person name="Pippel M."/>
            <person name="Reichard M."/>
            <person name="Winkler S."/>
            <person name="Tracey A."/>
            <person name="Sims Y."/>
            <person name="Howe K."/>
            <person name="Rhie A."/>
            <person name="Formenti G."/>
            <person name="Durbin R."/>
            <person name="Fedrigo O."/>
            <person name="Jarvis E.D."/>
        </authorList>
    </citation>
    <scope>NUCLEOTIDE SEQUENCE [LARGE SCALE GENOMIC DNA]</scope>
</reference>
<dbReference type="CTD" id="553179"/>
<keyword evidence="9" id="KW-0963">Cytoplasm</keyword>
<evidence type="ECO:0000256" key="22">
    <source>
        <dbReference type="ARBA" id="ARBA00032898"/>
    </source>
</evidence>
<keyword evidence="13" id="KW-0130">Cell adhesion</keyword>
<keyword evidence="17" id="KW-1015">Disulfide bond</keyword>
<dbReference type="GO" id="GO:0005886">
    <property type="term" value="C:plasma membrane"/>
    <property type="evidence" value="ECO:0007669"/>
    <property type="project" value="UniProtKB-SubCell"/>
</dbReference>
<evidence type="ECO:0000256" key="17">
    <source>
        <dbReference type="ARBA" id="ARBA00023157"/>
    </source>
</evidence>
<evidence type="ECO:0000256" key="12">
    <source>
        <dbReference type="ARBA" id="ARBA00022729"/>
    </source>
</evidence>
<dbReference type="GO" id="GO:0007155">
    <property type="term" value="P:cell adhesion"/>
    <property type="evidence" value="ECO:0007669"/>
    <property type="project" value="UniProtKB-KW"/>
</dbReference>
<dbReference type="GO" id="GO:0008083">
    <property type="term" value="F:growth factor activity"/>
    <property type="evidence" value="ECO:0007669"/>
    <property type="project" value="UniProtKB-KW"/>
</dbReference>
<evidence type="ECO:0000256" key="19">
    <source>
        <dbReference type="ARBA" id="ARBA00023212"/>
    </source>
</evidence>
<evidence type="ECO:0000256" key="5">
    <source>
        <dbReference type="ARBA" id="ARBA00004613"/>
    </source>
</evidence>
<evidence type="ECO:0000256" key="9">
    <source>
        <dbReference type="ARBA" id="ARBA00022490"/>
    </source>
</evidence>
<comment type="subcellular location">
    <subcellularLocation>
        <location evidence="2">Cell membrane</location>
        <topology evidence="2">Single-pass type I membrane protein</topology>
    </subcellularLocation>
    <subcellularLocation>
        <location evidence="3">Cell projection</location>
        <location evidence="3">Filopodium</location>
    </subcellularLocation>
    <subcellularLocation>
        <location evidence="4">Cell projection</location>
        <location evidence="4">Lamellipodium</location>
    </subcellularLocation>
    <subcellularLocation>
        <location evidence="1">Cytoplasm</location>
        <location evidence="1">Cytoskeleton</location>
    </subcellularLocation>
    <subcellularLocation>
        <location evidence="5">Secreted</location>
    </subcellularLocation>
</comment>
<reference evidence="27" key="3">
    <citation type="submission" date="2025-08" db="UniProtKB">
        <authorList>
            <consortium name="Ensembl"/>
        </authorList>
    </citation>
    <scope>IDENTIFICATION</scope>
</reference>
<evidence type="ECO:0000256" key="14">
    <source>
        <dbReference type="ARBA" id="ARBA00022989"/>
    </source>
</evidence>
<feature type="transmembrane region" description="Helical" evidence="25">
    <location>
        <begin position="205"/>
        <end position="223"/>
    </location>
</feature>
<dbReference type="GO" id="GO:0005125">
    <property type="term" value="F:cytokine activity"/>
    <property type="evidence" value="ECO:0007669"/>
    <property type="project" value="TreeGrafter"/>
</dbReference>
<evidence type="ECO:0000313" key="27">
    <source>
        <dbReference type="Ensembl" id="ENSELUP00000011575.1"/>
    </source>
</evidence>
<evidence type="ECO:0000256" key="8">
    <source>
        <dbReference type="ARBA" id="ARBA00022475"/>
    </source>
</evidence>
<sequence length="271" mass="30647">MKKPKIWIRVCVHLLLCIITLVQSSEFGNAVTDDITSISLLKQNIPKDYKIPVSYIPEDVGGMCWVTLNVFRLEVSLQGLAEKFGNISSNKYNISILIEMLKETRYHIKNLEAVMNDFECHYRDDQWQTGRYFHFVENILKTARSNRNSPEECDPPPCPTTAPTTTPLPYPSSEPVNYPTKCDIAEKSCSTRTESLVSPEVLGKSLLSLLVIPIVAIVFLFVWKVKSRRNKDKPDENNSVEGGLFTGIEGNVVPPLEETSEKNRLNIIETV</sequence>
<keyword evidence="28" id="KW-1185">Reference proteome</keyword>
<dbReference type="GO" id="GO:0030027">
    <property type="term" value="C:lamellipodium"/>
    <property type="evidence" value="ECO:0007669"/>
    <property type="project" value="UniProtKB-SubCell"/>
</dbReference>
<evidence type="ECO:0000256" key="25">
    <source>
        <dbReference type="SAM" id="Phobius"/>
    </source>
</evidence>
<evidence type="ECO:0000313" key="28">
    <source>
        <dbReference type="Proteomes" id="UP000265140"/>
    </source>
</evidence>
<dbReference type="KEGG" id="els:105018304"/>
<dbReference type="PANTHER" id="PTHR11574">
    <property type="entry name" value="KIT LIGAND"/>
    <property type="match status" value="1"/>
</dbReference>
<keyword evidence="19" id="KW-0206">Cytoskeleton</keyword>
<evidence type="ECO:0000256" key="20">
    <source>
        <dbReference type="ARBA" id="ARBA00023273"/>
    </source>
</evidence>
<feature type="region of interest" description="Disordered" evidence="24">
    <location>
        <begin position="146"/>
        <end position="173"/>
    </location>
</feature>
<protein>
    <recommendedName>
        <fullName evidence="7">Kit ligand</fullName>
    </recommendedName>
    <alternativeName>
        <fullName evidence="21">Mast cell growth factor</fullName>
    </alternativeName>
    <alternativeName>
        <fullName evidence="23">Stem cell factor</fullName>
    </alternativeName>
    <alternativeName>
        <fullName evidence="22">c-Kit ligand</fullName>
    </alternativeName>
</protein>
<dbReference type="GO" id="GO:0030318">
    <property type="term" value="P:melanocyte differentiation"/>
    <property type="evidence" value="ECO:0007669"/>
    <property type="project" value="Ensembl"/>
</dbReference>
<evidence type="ECO:0000256" key="26">
    <source>
        <dbReference type="SAM" id="SignalP"/>
    </source>
</evidence>
<dbReference type="Pfam" id="PF02404">
    <property type="entry name" value="SCF"/>
    <property type="match status" value="1"/>
</dbReference>
<dbReference type="AlphaFoldDB" id="A0A3P8Y6D1"/>
<reference evidence="28" key="1">
    <citation type="journal article" date="2014" name="PLoS ONE">
        <title>The genome and linkage map of the northern pike (Esox lucius): conserved synteny revealed between the salmonid sister group and the Neoteleostei.</title>
        <authorList>
            <person name="Rondeau E.B."/>
            <person name="Minkley D.R."/>
            <person name="Leong J.S."/>
            <person name="Messmer A.M."/>
            <person name="Jantzen J.R."/>
            <person name="von Schalburg K.R."/>
            <person name="Lemon C."/>
            <person name="Bird N.H."/>
            <person name="Koop B.F."/>
        </authorList>
    </citation>
    <scope>NUCLEOTIDE SEQUENCE</scope>
</reference>
<reference evidence="27" key="4">
    <citation type="submission" date="2025-09" db="UniProtKB">
        <authorList>
            <consortium name="Ensembl"/>
        </authorList>
    </citation>
    <scope>IDENTIFICATION</scope>
</reference>
<keyword evidence="8" id="KW-1003">Cell membrane</keyword>
<feature type="signal peptide" evidence="26">
    <location>
        <begin position="1"/>
        <end position="24"/>
    </location>
</feature>
<dbReference type="Gene3D" id="1.20.1250.10">
    <property type="match status" value="1"/>
</dbReference>
<evidence type="ECO:0000256" key="1">
    <source>
        <dbReference type="ARBA" id="ARBA00004245"/>
    </source>
</evidence>
<dbReference type="Bgee" id="ENSELUG00000011931">
    <property type="expression patterns" value="Expressed in nose and 15 other cell types or tissues"/>
</dbReference>
<organism evidence="27 28">
    <name type="scientific">Esox lucius</name>
    <name type="common">Northern pike</name>
    <dbReference type="NCBI Taxonomy" id="8010"/>
    <lineage>
        <taxon>Eukaryota</taxon>
        <taxon>Metazoa</taxon>
        <taxon>Chordata</taxon>
        <taxon>Craniata</taxon>
        <taxon>Vertebrata</taxon>
        <taxon>Euteleostomi</taxon>
        <taxon>Actinopterygii</taxon>
        <taxon>Neopterygii</taxon>
        <taxon>Teleostei</taxon>
        <taxon>Protacanthopterygii</taxon>
        <taxon>Esociformes</taxon>
        <taxon>Esocidae</taxon>
        <taxon>Esox</taxon>
    </lineage>
</organism>
<keyword evidence="16 25" id="KW-0472">Membrane</keyword>
<dbReference type="Ensembl" id="ENSELUT00000000227.3">
    <property type="protein sequence ID" value="ENSELUP00000011575.1"/>
    <property type="gene ID" value="ENSELUG00000011931.3"/>
</dbReference>
<accession>A0A3P8Y6D1</accession>
<dbReference type="OrthoDB" id="8445223at2759"/>
<evidence type="ECO:0000256" key="10">
    <source>
        <dbReference type="ARBA" id="ARBA00022525"/>
    </source>
</evidence>
<evidence type="ECO:0000256" key="6">
    <source>
        <dbReference type="ARBA" id="ARBA00010419"/>
    </source>
</evidence>